<sequence length="230" mass="25929">MKNNSLLKILFSTVCIIIGLLVLYKLYLNYLPEIRLLIHFDHHNERLLLRMVRKHGTQDLVFLFLLNIICVAIPFLSNGIFCVLNGALFGPEIGMAVNWVSDVLGQILVMTLLTKIYNPKKLQHSKIYNLLMGQDYPQAGLTVGYSLPFIPSATVSYANLLINKRKKKRLIPVAIGSIPLAYLYAYGGDSILHLDKDKLIKACVGILLIAIISLTFLLVMRRVKKHKKGV</sequence>
<keyword evidence="1" id="KW-0472">Membrane</keyword>
<name>A0A0D6A4C4_9LACO</name>
<keyword evidence="1" id="KW-0812">Transmembrane</keyword>
<feature type="transmembrane region" description="Helical" evidence="1">
    <location>
        <begin position="6"/>
        <end position="27"/>
    </location>
</feature>
<dbReference type="Proteomes" id="UP000035709">
    <property type="component" value="Chromosome"/>
</dbReference>
<dbReference type="GeneID" id="78212541"/>
<dbReference type="RefSeq" id="WP_056970200.1">
    <property type="nucleotide sequence ID" value="NZ_AP014808.1"/>
</dbReference>
<evidence type="ECO:0000313" key="2">
    <source>
        <dbReference type="EMBL" id="BAQ57589.1"/>
    </source>
</evidence>
<dbReference type="KEGG" id="lae:LBAT_1200"/>
<organism evidence="2 4">
    <name type="scientific">Lactobacillus acetotolerans</name>
    <dbReference type="NCBI Taxonomy" id="1600"/>
    <lineage>
        <taxon>Bacteria</taxon>
        <taxon>Bacillati</taxon>
        <taxon>Bacillota</taxon>
        <taxon>Bacilli</taxon>
        <taxon>Lactobacillales</taxon>
        <taxon>Lactobacillaceae</taxon>
        <taxon>Lactobacillus</taxon>
    </lineage>
</organism>
<accession>A0A0D6A4C4</accession>
<protein>
    <submittedName>
        <fullName evidence="3">TVP38/TMEM64 family protein</fullName>
    </submittedName>
</protein>
<evidence type="ECO:0000313" key="5">
    <source>
        <dbReference type="Proteomes" id="UP000325393"/>
    </source>
</evidence>
<reference evidence="3 5" key="2">
    <citation type="submission" date="2019-09" db="EMBL/GenBank/DDBJ databases">
        <title>Genome sequencing of Lactobacillus acetotolerans.</title>
        <authorList>
            <person name="Kim K."/>
        </authorList>
    </citation>
    <scope>NUCLEOTIDE SEQUENCE [LARGE SCALE GENOMIC DNA]</scope>
    <source>
        <strain evidence="3 5">LA749</strain>
    </source>
</reference>
<dbReference type="OrthoDB" id="2360723at2"/>
<evidence type="ECO:0000256" key="1">
    <source>
        <dbReference type="SAM" id="Phobius"/>
    </source>
</evidence>
<evidence type="ECO:0000313" key="4">
    <source>
        <dbReference type="Proteomes" id="UP000035709"/>
    </source>
</evidence>
<dbReference type="EMBL" id="AP014808">
    <property type="protein sequence ID" value="BAQ57589.1"/>
    <property type="molecule type" value="Genomic_DNA"/>
</dbReference>
<feature type="transmembrane region" description="Helical" evidence="1">
    <location>
        <begin position="199"/>
        <end position="219"/>
    </location>
</feature>
<dbReference type="STRING" id="1600.LBAT_1200"/>
<reference evidence="2 4" key="1">
    <citation type="submission" date="2015-03" db="EMBL/GenBank/DDBJ databases">
        <title>Complete genome sequence of Lactobacillus acetotolerans NBRC 13120.</title>
        <authorList>
            <person name="Toh H."/>
            <person name="Morita H."/>
            <person name="Fujita N."/>
        </authorList>
    </citation>
    <scope>NUCLEOTIDE SEQUENCE [LARGE SCALE GENOMIC DNA]</scope>
    <source>
        <strain evidence="2 4">NBRC 13120</strain>
    </source>
</reference>
<feature type="transmembrane region" description="Helical" evidence="1">
    <location>
        <begin position="170"/>
        <end position="187"/>
    </location>
</feature>
<keyword evidence="4" id="KW-1185">Reference proteome</keyword>
<dbReference type="Proteomes" id="UP000325393">
    <property type="component" value="Chromosome"/>
</dbReference>
<gene>
    <name evidence="3" type="ORF">LA749_06020</name>
    <name evidence="2" type="ORF">LBAT_1200</name>
</gene>
<evidence type="ECO:0000313" key="3">
    <source>
        <dbReference type="EMBL" id="QFG51573.1"/>
    </source>
</evidence>
<dbReference type="AlphaFoldDB" id="A0A0D6A4C4"/>
<dbReference type="EMBL" id="CP044496">
    <property type="protein sequence ID" value="QFG51573.1"/>
    <property type="molecule type" value="Genomic_DNA"/>
</dbReference>
<keyword evidence="1" id="KW-1133">Transmembrane helix</keyword>
<dbReference type="PATRIC" id="fig|1600.4.peg.1225"/>
<proteinExistence type="predicted"/>
<feature type="transmembrane region" description="Helical" evidence="1">
    <location>
        <begin position="60"/>
        <end position="81"/>
    </location>
</feature>